<accession>A0A327YVW3</accession>
<gene>
    <name evidence="1" type="ORF">B0I26_102138</name>
</gene>
<proteinExistence type="predicted"/>
<dbReference type="OrthoDB" id="2959323at2"/>
<evidence type="ECO:0000313" key="1">
    <source>
        <dbReference type="EMBL" id="RAK22149.1"/>
    </source>
</evidence>
<sequence length="304" mass="35687">MPYIIEQANVLKNNKVECCSLVIDDNRIDYMSRKISRYHFIRMPVDEFVLTAGYVMLDFSFQKQRTFEQFKQYVQQHFISRGCTTLLAVCDVRYEKQLPKALQQLRQQLLNSPIDYFIGVKIPLRTLTPSFVRECKRCKIPVIFIELDGEENLANVPWYWIYEALSPYFLAFSPHWKSQRALSLQQKQWRQVLKEHKIPFIPFSLKERTPLSLEVLKKIGIYPQKGDIRIGGEVDYNLYEHMPTSHLVAEKPIVDYDNHVPTITVHKGRLLKAGEQIYFYPGFGKECVVRAPGMFAAHFDERKG</sequence>
<dbReference type="EMBL" id="QLMH01000002">
    <property type="protein sequence ID" value="RAK22149.1"/>
    <property type="molecule type" value="Genomic_DNA"/>
</dbReference>
<dbReference type="RefSeq" id="WP_111644010.1">
    <property type="nucleotide sequence ID" value="NZ_QLMH01000002.1"/>
</dbReference>
<name>A0A327YVW3_9BACL</name>
<keyword evidence="2" id="KW-1185">Reference proteome</keyword>
<evidence type="ECO:0000313" key="2">
    <source>
        <dbReference type="Proteomes" id="UP000248555"/>
    </source>
</evidence>
<dbReference type="Proteomes" id="UP000248555">
    <property type="component" value="Unassembled WGS sequence"/>
</dbReference>
<comment type="caution">
    <text evidence="1">The sequence shown here is derived from an EMBL/GenBank/DDBJ whole genome shotgun (WGS) entry which is preliminary data.</text>
</comment>
<reference evidence="1 2" key="1">
    <citation type="submission" date="2018-06" db="EMBL/GenBank/DDBJ databases">
        <title>Genomic Encyclopedia of Type Strains, Phase III (KMG-III): the genomes of soil and plant-associated and newly described type strains.</title>
        <authorList>
            <person name="Whitman W."/>
        </authorList>
    </citation>
    <scope>NUCLEOTIDE SEQUENCE [LARGE SCALE GENOMIC DNA]</scope>
    <source>
        <strain evidence="1 2">CGMCC 1.8979</strain>
    </source>
</reference>
<organism evidence="1 2">
    <name type="scientific">Paranoxybacillus vitaminiphilus</name>
    <dbReference type="NCBI Taxonomy" id="581036"/>
    <lineage>
        <taxon>Bacteria</taxon>
        <taxon>Bacillati</taxon>
        <taxon>Bacillota</taxon>
        <taxon>Bacilli</taxon>
        <taxon>Bacillales</taxon>
        <taxon>Anoxybacillaceae</taxon>
        <taxon>Paranoxybacillus</taxon>
    </lineage>
</organism>
<protein>
    <submittedName>
        <fullName evidence="1">Uncharacterized protein</fullName>
    </submittedName>
</protein>
<dbReference type="AlphaFoldDB" id="A0A327YVW3"/>